<dbReference type="HOGENOM" id="CLU_040537_2_0_6"/>
<dbReference type="STRING" id="666685.R2APBS1_2416"/>
<dbReference type="SUPFAM" id="SSF103473">
    <property type="entry name" value="MFS general substrate transporter"/>
    <property type="match status" value="1"/>
</dbReference>
<evidence type="ECO:0000256" key="3">
    <source>
        <dbReference type="ARBA" id="ARBA00023136"/>
    </source>
</evidence>
<evidence type="ECO:0000259" key="5">
    <source>
        <dbReference type="PROSITE" id="PS50850"/>
    </source>
</evidence>
<keyword evidence="2 4" id="KW-1133">Transmembrane helix</keyword>
<dbReference type="CDD" id="cd17478">
    <property type="entry name" value="MFS_FsR"/>
    <property type="match status" value="1"/>
</dbReference>
<dbReference type="GO" id="GO:0005886">
    <property type="term" value="C:plasma membrane"/>
    <property type="evidence" value="ECO:0007669"/>
    <property type="project" value="TreeGrafter"/>
</dbReference>
<feature type="transmembrane region" description="Helical" evidence="4">
    <location>
        <begin position="300"/>
        <end position="317"/>
    </location>
</feature>
<gene>
    <name evidence="6" type="ORF">R2APBS1_2416</name>
</gene>
<dbReference type="PANTHER" id="PTHR43129:SF1">
    <property type="entry name" value="FOSMIDOMYCIN RESISTANCE PROTEIN"/>
    <property type="match status" value="1"/>
</dbReference>
<feature type="transmembrane region" description="Helical" evidence="4">
    <location>
        <begin position="354"/>
        <end position="374"/>
    </location>
</feature>
<feature type="domain" description="Major facilitator superfamily (MFS) profile" evidence="5">
    <location>
        <begin position="60"/>
        <end position="440"/>
    </location>
</feature>
<feature type="transmembrane region" description="Helical" evidence="4">
    <location>
        <begin position="329"/>
        <end position="348"/>
    </location>
</feature>
<evidence type="ECO:0000256" key="1">
    <source>
        <dbReference type="ARBA" id="ARBA00022692"/>
    </source>
</evidence>
<evidence type="ECO:0000256" key="4">
    <source>
        <dbReference type="SAM" id="Phobius"/>
    </source>
</evidence>
<dbReference type="Proteomes" id="UP000011859">
    <property type="component" value="Chromosome"/>
</dbReference>
<dbReference type="eggNOG" id="COG2223">
    <property type="taxonomic scope" value="Bacteria"/>
</dbReference>
<reference evidence="6 7" key="1">
    <citation type="submission" date="2012-04" db="EMBL/GenBank/DDBJ databases">
        <title>Complete genome of Rhodanobacter sp. 2APBS1.</title>
        <authorList>
            <consortium name="US DOE Joint Genome Institute"/>
            <person name="Huntemann M."/>
            <person name="Wei C.-L."/>
            <person name="Han J."/>
            <person name="Detter J.C."/>
            <person name="Han C."/>
            <person name="Tapia R."/>
            <person name="Munk A.C.C."/>
            <person name="Chen A."/>
            <person name="Krypides N."/>
            <person name="Mavromatis K."/>
            <person name="Markowitz V."/>
            <person name="Szeto E."/>
            <person name="Ivanova N."/>
            <person name="Mikhailova N."/>
            <person name="Ovchinnikova G."/>
            <person name="Pagani I."/>
            <person name="Pati A."/>
            <person name="Goodwin L."/>
            <person name="Peters L."/>
            <person name="Pitluck S."/>
            <person name="Woyke T."/>
            <person name="Prakash O."/>
            <person name="Elkins J."/>
            <person name="Brown S."/>
            <person name="Palumbo A."/>
            <person name="Hemme C."/>
            <person name="Zhou J."/>
            <person name="Watson D."/>
            <person name="Jardine P."/>
            <person name="Kostka J."/>
            <person name="Green S."/>
        </authorList>
    </citation>
    <scope>NUCLEOTIDE SEQUENCE [LARGE SCALE GENOMIC DNA]</scope>
    <source>
        <strain evidence="6 7">2APBS1</strain>
    </source>
</reference>
<dbReference type="InterPro" id="IPR036259">
    <property type="entry name" value="MFS_trans_sf"/>
</dbReference>
<dbReference type="GO" id="GO:0022857">
    <property type="term" value="F:transmembrane transporter activity"/>
    <property type="evidence" value="ECO:0007669"/>
    <property type="project" value="InterPro"/>
</dbReference>
<feature type="transmembrane region" description="Helical" evidence="4">
    <location>
        <begin position="91"/>
        <end position="110"/>
    </location>
</feature>
<proteinExistence type="predicted"/>
<sequence length="444" mass="47114">MLAGGGLPYRCRSPPAFLAEPTPPNERPMQTRVETAPLSPVALTPPTDVAPAGERTQFTVLGGISFAHMLNDMIQSLILAIYPILKHDFQLSFAQVGLITLTFQLTASLLQPLVGMVTDRRPMPYSLPVGMGFTLCGLLLLATAPNFPVLLLAAALVGTGSSVFHPESSRVARMASGGRHGLAQSLFQVGGNTGSSLGPLLAAWIIVPHGRGSVAWFSLAALLAIVVLLQVGRWYSHHHAVRRKAAAGHFAILALSPRQIIGALAILGLLIFSKYFYLASLSSYYTFYLIHKFGVSVQSAQVHLFVFLFAVAAGSLIGGPVGDRIGRKWVIWVSILGVAPFTLLLPHVGLMWTGVLTVLIGLVLASAFSAILVYAQELIPGRVGMISGLFFGLAFGMGGIGAAVLGGLADTHGIDYVYRLCAYLPLMGLITVFLPDIEKRAPAA</sequence>
<name>M4NIN3_9GAMM</name>
<evidence type="ECO:0000256" key="2">
    <source>
        <dbReference type="ARBA" id="ARBA00022989"/>
    </source>
</evidence>
<feature type="transmembrane region" description="Helical" evidence="4">
    <location>
        <begin position="386"/>
        <end position="404"/>
    </location>
</feature>
<dbReference type="Pfam" id="PF07690">
    <property type="entry name" value="MFS_1"/>
    <property type="match status" value="1"/>
</dbReference>
<dbReference type="PROSITE" id="PS50850">
    <property type="entry name" value="MFS"/>
    <property type="match status" value="1"/>
</dbReference>
<feature type="transmembrane region" description="Helical" evidence="4">
    <location>
        <begin position="416"/>
        <end position="434"/>
    </location>
</feature>
<dbReference type="Gene3D" id="1.20.1250.20">
    <property type="entry name" value="MFS general substrate transporter like domains"/>
    <property type="match status" value="2"/>
</dbReference>
<keyword evidence="7" id="KW-1185">Reference proteome</keyword>
<dbReference type="EMBL" id="CP003470">
    <property type="protein sequence ID" value="AGG89508.1"/>
    <property type="molecule type" value="Genomic_DNA"/>
</dbReference>
<dbReference type="KEGG" id="rhd:R2APBS1_2416"/>
<accession>M4NIN3</accession>
<dbReference type="InterPro" id="IPR011701">
    <property type="entry name" value="MFS"/>
</dbReference>
<dbReference type="InterPro" id="IPR020846">
    <property type="entry name" value="MFS_dom"/>
</dbReference>
<dbReference type="PANTHER" id="PTHR43129">
    <property type="entry name" value="FOSMIDOMYCIN RESISTANCE PROTEIN"/>
    <property type="match status" value="1"/>
</dbReference>
<feature type="transmembrane region" description="Helical" evidence="4">
    <location>
        <begin position="260"/>
        <end position="280"/>
    </location>
</feature>
<organism evidence="6 7">
    <name type="scientific">Rhodanobacter denitrificans</name>
    <dbReference type="NCBI Taxonomy" id="666685"/>
    <lineage>
        <taxon>Bacteria</taxon>
        <taxon>Pseudomonadati</taxon>
        <taxon>Pseudomonadota</taxon>
        <taxon>Gammaproteobacteria</taxon>
        <taxon>Lysobacterales</taxon>
        <taxon>Rhodanobacteraceae</taxon>
        <taxon>Rhodanobacter</taxon>
    </lineage>
</organism>
<evidence type="ECO:0000313" key="6">
    <source>
        <dbReference type="EMBL" id="AGG89508.1"/>
    </source>
</evidence>
<dbReference type="AlphaFoldDB" id="M4NIN3"/>
<keyword evidence="1 4" id="KW-0812">Transmembrane</keyword>
<evidence type="ECO:0000313" key="7">
    <source>
        <dbReference type="Proteomes" id="UP000011859"/>
    </source>
</evidence>
<keyword evidence="3 4" id="KW-0472">Membrane</keyword>
<feature type="transmembrane region" description="Helical" evidence="4">
    <location>
        <begin position="213"/>
        <end position="235"/>
    </location>
</feature>
<protein>
    <submittedName>
        <fullName evidence="6">Nitrate/nitrite transporter</fullName>
    </submittedName>
</protein>